<dbReference type="EMBL" id="CAOQHR010000002">
    <property type="protein sequence ID" value="CAI6291140.1"/>
    <property type="molecule type" value="Genomic_DNA"/>
</dbReference>
<comment type="caution">
    <text evidence="1">The sequence shown here is derived from an EMBL/GenBank/DDBJ whole genome shotgun (WGS) entry which is preliminary data.</text>
</comment>
<keyword evidence="2" id="KW-1185">Reference proteome</keyword>
<protein>
    <submittedName>
        <fullName evidence="1">Uncharacterized protein</fullName>
    </submittedName>
</protein>
<proteinExistence type="predicted"/>
<dbReference type="Proteomes" id="UP001152607">
    <property type="component" value="Unassembled WGS sequence"/>
</dbReference>
<gene>
    <name evidence="1" type="ORF">PDIGIT_LOCUS2461</name>
</gene>
<accession>A0A9W4U5K7</accession>
<organism evidence="1 2">
    <name type="scientific">Periconia digitata</name>
    <dbReference type="NCBI Taxonomy" id="1303443"/>
    <lineage>
        <taxon>Eukaryota</taxon>
        <taxon>Fungi</taxon>
        <taxon>Dikarya</taxon>
        <taxon>Ascomycota</taxon>
        <taxon>Pezizomycotina</taxon>
        <taxon>Dothideomycetes</taxon>
        <taxon>Pleosporomycetidae</taxon>
        <taxon>Pleosporales</taxon>
        <taxon>Massarineae</taxon>
        <taxon>Periconiaceae</taxon>
        <taxon>Periconia</taxon>
    </lineage>
</organism>
<name>A0A9W4U5K7_9PLEO</name>
<sequence>MDPGRIPKPINDEAVKEGQELIKHFQFLQALFNTLAAAQYSRSGVKYNFLEADQITSLQQILDDIRQLKVSIKAFWKLPDEGRPATVEQATNNPYWRSLFFLNLLLGFYKDRGAPDLHMLTKAAIATDRNNKAGFRAMALLQCCVRTIHFVLEEVSGEDWEKLKILVWGDADIVAENRVPN</sequence>
<evidence type="ECO:0000313" key="1">
    <source>
        <dbReference type="EMBL" id="CAI6291140.1"/>
    </source>
</evidence>
<evidence type="ECO:0000313" key="2">
    <source>
        <dbReference type="Proteomes" id="UP001152607"/>
    </source>
</evidence>
<reference evidence="1" key="1">
    <citation type="submission" date="2023-01" db="EMBL/GenBank/DDBJ databases">
        <authorList>
            <person name="Van Ghelder C."/>
            <person name="Rancurel C."/>
        </authorList>
    </citation>
    <scope>NUCLEOTIDE SEQUENCE</scope>
    <source>
        <strain evidence="1">CNCM I-4278</strain>
    </source>
</reference>
<dbReference type="AlphaFoldDB" id="A0A9W4U5K7"/>